<reference evidence="1" key="1">
    <citation type="submission" date="2022-07" db="EMBL/GenBank/DDBJ databases">
        <title>Genome Sequence of Phlebia brevispora.</title>
        <authorList>
            <person name="Buettner E."/>
        </authorList>
    </citation>
    <scope>NUCLEOTIDE SEQUENCE</scope>
    <source>
        <strain evidence="1">MPL23</strain>
    </source>
</reference>
<dbReference type="EMBL" id="JANHOG010000366">
    <property type="protein sequence ID" value="KAJ3555090.1"/>
    <property type="molecule type" value="Genomic_DNA"/>
</dbReference>
<name>A0ACC1T7M9_9APHY</name>
<comment type="caution">
    <text evidence="1">The sequence shown here is derived from an EMBL/GenBank/DDBJ whole genome shotgun (WGS) entry which is preliminary data.</text>
</comment>
<dbReference type="Proteomes" id="UP001148662">
    <property type="component" value="Unassembled WGS sequence"/>
</dbReference>
<proteinExistence type="predicted"/>
<organism evidence="1 2">
    <name type="scientific">Phlebia brevispora</name>
    <dbReference type="NCBI Taxonomy" id="194682"/>
    <lineage>
        <taxon>Eukaryota</taxon>
        <taxon>Fungi</taxon>
        <taxon>Dikarya</taxon>
        <taxon>Basidiomycota</taxon>
        <taxon>Agaricomycotina</taxon>
        <taxon>Agaricomycetes</taxon>
        <taxon>Polyporales</taxon>
        <taxon>Meruliaceae</taxon>
        <taxon>Phlebia</taxon>
    </lineage>
</organism>
<evidence type="ECO:0000313" key="2">
    <source>
        <dbReference type="Proteomes" id="UP001148662"/>
    </source>
</evidence>
<evidence type="ECO:0000313" key="1">
    <source>
        <dbReference type="EMBL" id="KAJ3555090.1"/>
    </source>
</evidence>
<sequence>MSSQKLVLGSLSEHRTYDIVMAYIELTRIHLWPVGSNFVFWPFAYGLIMVSINTSQPSSLPRLCFETVIYAIVATIMHSKACVLNDICDVQFDGKVGRTKGRPLVSGRVSLVGAWAAIVVLFLTGLKLLEYINYAAVWWTAIDILSLNAIYPLMKRCMWWPQLFLGFAINWGLLVA</sequence>
<keyword evidence="2" id="KW-1185">Reference proteome</keyword>
<gene>
    <name evidence="1" type="ORF">NM688_g2769</name>
</gene>
<protein>
    <submittedName>
        <fullName evidence="1">Uncharacterized protein</fullName>
    </submittedName>
</protein>
<accession>A0ACC1T7M9</accession>